<dbReference type="KEGG" id="dsw:QR90_07375"/>
<dbReference type="Pfam" id="PF07920">
    <property type="entry name" value="DUF1684"/>
    <property type="match status" value="1"/>
</dbReference>
<dbReference type="Proteomes" id="UP000030634">
    <property type="component" value="Chromosome"/>
</dbReference>
<dbReference type="InterPro" id="IPR012467">
    <property type="entry name" value="DUF1684"/>
</dbReference>
<evidence type="ECO:0000313" key="2">
    <source>
        <dbReference type="Proteomes" id="UP000030634"/>
    </source>
</evidence>
<dbReference type="AlphaFoldDB" id="A0A0A7KFV1"/>
<proteinExistence type="predicted"/>
<dbReference type="PANTHER" id="PTHR41913:SF1">
    <property type="entry name" value="DUF1684 DOMAIN-CONTAINING PROTEIN"/>
    <property type="match status" value="1"/>
</dbReference>
<reference evidence="2" key="1">
    <citation type="submission" date="2014-11" db="EMBL/GenBank/DDBJ databases">
        <title>Hymenobacter sp. DG25B genome submission.</title>
        <authorList>
            <person name="Jung H.-Y."/>
            <person name="Kim M.K."/>
            <person name="Srinivasan S."/>
            <person name="Lim S."/>
        </authorList>
    </citation>
    <scope>NUCLEOTIDE SEQUENCE [LARGE SCALE GENOMIC DNA]</scope>
    <source>
        <strain evidence="2">DY59</strain>
    </source>
</reference>
<name>A0A0A7KFV1_9DEIO</name>
<dbReference type="EMBL" id="CP010028">
    <property type="protein sequence ID" value="AIZ44970.1"/>
    <property type="molecule type" value="Genomic_DNA"/>
</dbReference>
<evidence type="ECO:0008006" key="3">
    <source>
        <dbReference type="Google" id="ProtNLM"/>
    </source>
</evidence>
<organism evidence="1 2">
    <name type="scientific">Deinococcus radiopugnans</name>
    <dbReference type="NCBI Taxonomy" id="57497"/>
    <lineage>
        <taxon>Bacteria</taxon>
        <taxon>Thermotogati</taxon>
        <taxon>Deinococcota</taxon>
        <taxon>Deinococci</taxon>
        <taxon>Deinococcales</taxon>
        <taxon>Deinococcaceae</taxon>
        <taxon>Deinococcus</taxon>
    </lineage>
</organism>
<gene>
    <name evidence="1" type="ORF">QR90_07375</name>
</gene>
<protein>
    <recommendedName>
        <fullName evidence="3">DUF1684 domain-containing protein</fullName>
    </recommendedName>
</protein>
<dbReference type="PANTHER" id="PTHR41913">
    <property type="entry name" value="DUF1684 DOMAIN-CONTAINING PROTEIN"/>
    <property type="match status" value="1"/>
</dbReference>
<dbReference type="RefSeq" id="WP_039683486.1">
    <property type="nucleotide sequence ID" value="NZ_CP010028.1"/>
</dbReference>
<dbReference type="STRING" id="1182571.QR90_07375"/>
<accession>A0A0A7KFV1</accession>
<evidence type="ECO:0000313" key="1">
    <source>
        <dbReference type="EMBL" id="AIZ44970.1"/>
    </source>
</evidence>
<dbReference type="HOGENOM" id="CLU_090976_1_0_0"/>
<sequence>MVTSPYEEAVLDFRRRKDEHFAAGNGPVDAATFHGLRYYPPDPAWTFSAPLTFNLPGPEAEFTLDTNTGQPRTMALYGTVTLALPGAGSSQSGHTLSVFAPLGDEQPQRVFIPFRDATSGQETYGAGRYLDAPLARTGSIQDGDGDALVSVDFNLAYHPYCAYGDGWTCPLPPRENVLPVAVRAGERLPES</sequence>